<comment type="subunit">
    <text evidence="3">Homodimer.</text>
</comment>
<keyword evidence="6" id="KW-0663">Pyridoxal phosphate</keyword>
<keyword evidence="5 8" id="KW-0808">Transferase</keyword>
<accession>F8GTQ2</accession>
<dbReference type="Proteomes" id="UP000006798">
    <property type="component" value="Chromosome 2"/>
</dbReference>
<evidence type="ECO:0000256" key="6">
    <source>
        <dbReference type="ARBA" id="ARBA00022898"/>
    </source>
</evidence>
<sequence length="398" mass="43610">MFAHIEAFPGDPILSLNEDFQRDPRTDKVNLSIGIYFDDEGRLPVMQAVAKAEAALLADMGPRPYLPMSGLVAYRNAVQALVFGEDSPARAAGRIATLQTLGGSGALRVGADFLKRYYPQAQVWISDPSWENHRVVFERAGFTVNTYPYYDDATGGLKFDAMMDALRAIPAGSIVLLHACCHNPTGVDLNQDQWRQLIALLKANQLLPFVDMAYQGFGAGLEDDAFAIRELVAQDVPCLVANSFSKNFSLYGERCGGLSVFCNTAGEAANVLGQLTGAVRANYSNPPTHGARVVAKVLTTPELRQLWEEELAQMCNRIARMREAIHHNLRDHVSGEALSRYLTQRGMFTYTGLTADQAERLREQHGVYLLRSGRMCVAGLNERNVGIVAKAIGSVLQG</sequence>
<dbReference type="SUPFAM" id="SSF53383">
    <property type="entry name" value="PLP-dependent transferases"/>
    <property type="match status" value="1"/>
</dbReference>
<dbReference type="GO" id="GO:0004838">
    <property type="term" value="F:L-tyrosine-2-oxoglutarate transaminase activity"/>
    <property type="evidence" value="ECO:0007669"/>
    <property type="project" value="TreeGrafter"/>
</dbReference>
<dbReference type="GeneID" id="34305749"/>
<dbReference type="Gene3D" id="3.90.1150.10">
    <property type="entry name" value="Aspartate Aminotransferase, domain 1"/>
    <property type="match status" value="1"/>
</dbReference>
<reference evidence="8 9" key="1">
    <citation type="journal article" date="2011" name="J. Bacteriol.">
        <title>Complete genome sequence of the type strain Cupriavidus necator N-1.</title>
        <authorList>
            <person name="Poehlein A."/>
            <person name="Kusian B."/>
            <person name="Friedrich B."/>
            <person name="Daniel R."/>
            <person name="Bowien B."/>
        </authorList>
    </citation>
    <scope>NUCLEOTIDE SEQUENCE [LARGE SCALE GENOMIC DNA]</scope>
    <source>
        <strain evidence="9">ATCC 43291 / DSM 13513 / CCUG 52238 / LMG 8453 / N-1</strain>
    </source>
</reference>
<dbReference type="GO" id="GO:0030170">
    <property type="term" value="F:pyridoxal phosphate binding"/>
    <property type="evidence" value="ECO:0007669"/>
    <property type="project" value="InterPro"/>
</dbReference>
<organism evidence="8 9">
    <name type="scientific">Cupriavidus necator (strain ATCC 43291 / DSM 13513 / CCUG 52238 / LMG 8453 / N-1)</name>
    <name type="common">Ralstonia eutropha</name>
    <dbReference type="NCBI Taxonomy" id="1042878"/>
    <lineage>
        <taxon>Bacteria</taxon>
        <taxon>Pseudomonadati</taxon>
        <taxon>Pseudomonadota</taxon>
        <taxon>Betaproteobacteria</taxon>
        <taxon>Burkholderiales</taxon>
        <taxon>Burkholderiaceae</taxon>
        <taxon>Cupriavidus</taxon>
    </lineage>
</organism>
<evidence type="ECO:0000256" key="5">
    <source>
        <dbReference type="ARBA" id="ARBA00022679"/>
    </source>
</evidence>
<dbReference type="NCBIfam" id="NF006719">
    <property type="entry name" value="PRK09257.1"/>
    <property type="match status" value="1"/>
</dbReference>
<dbReference type="InterPro" id="IPR015421">
    <property type="entry name" value="PyrdxlP-dep_Trfase_major"/>
</dbReference>
<name>F8GTQ2_CUPNN</name>
<dbReference type="InterPro" id="IPR015422">
    <property type="entry name" value="PyrdxlP-dep_Trfase_small"/>
</dbReference>
<evidence type="ECO:0000256" key="4">
    <source>
        <dbReference type="ARBA" id="ARBA00022576"/>
    </source>
</evidence>
<dbReference type="InterPro" id="IPR004839">
    <property type="entry name" value="Aminotransferase_I/II_large"/>
</dbReference>
<proteinExistence type="inferred from homology"/>
<dbReference type="InterPro" id="IPR015424">
    <property type="entry name" value="PyrdxlP-dep_Trfase"/>
</dbReference>
<dbReference type="GO" id="GO:0042802">
    <property type="term" value="F:identical protein binding"/>
    <property type="evidence" value="ECO:0007669"/>
    <property type="project" value="TreeGrafter"/>
</dbReference>
<dbReference type="InterPro" id="IPR000796">
    <property type="entry name" value="Asp_trans"/>
</dbReference>
<dbReference type="EMBL" id="CP002878">
    <property type="protein sequence ID" value="AEI80009.1"/>
    <property type="molecule type" value="Genomic_DNA"/>
</dbReference>
<dbReference type="PANTHER" id="PTHR11879">
    <property type="entry name" value="ASPARTATE AMINOTRANSFERASE"/>
    <property type="match status" value="1"/>
</dbReference>
<keyword evidence="4 8" id="KW-0032">Aminotransferase</keyword>
<dbReference type="AlphaFoldDB" id="F8GTQ2"/>
<dbReference type="GO" id="GO:0005829">
    <property type="term" value="C:cytosol"/>
    <property type="evidence" value="ECO:0007669"/>
    <property type="project" value="TreeGrafter"/>
</dbReference>
<evidence type="ECO:0000256" key="2">
    <source>
        <dbReference type="ARBA" id="ARBA00007441"/>
    </source>
</evidence>
<evidence type="ECO:0000256" key="3">
    <source>
        <dbReference type="ARBA" id="ARBA00011738"/>
    </source>
</evidence>
<dbReference type="KEGG" id="cnc:CNE_2c10400"/>
<evidence type="ECO:0000259" key="7">
    <source>
        <dbReference type="Pfam" id="PF00155"/>
    </source>
</evidence>
<dbReference type="HOGENOM" id="CLU_032440_1_2_4"/>
<evidence type="ECO:0000313" key="8">
    <source>
        <dbReference type="EMBL" id="AEI80009.1"/>
    </source>
</evidence>
<comment type="cofactor">
    <cofactor evidence="1">
        <name>pyridoxal 5'-phosphate</name>
        <dbReference type="ChEBI" id="CHEBI:597326"/>
    </cofactor>
</comment>
<evidence type="ECO:0000313" key="9">
    <source>
        <dbReference type="Proteomes" id="UP000006798"/>
    </source>
</evidence>
<feature type="domain" description="Aminotransferase class I/classII large" evidence="7">
    <location>
        <begin position="26"/>
        <end position="392"/>
    </location>
</feature>
<dbReference type="GO" id="GO:0033585">
    <property type="term" value="P:L-phenylalanine biosynthetic process from chorismate via phenylpyruvate"/>
    <property type="evidence" value="ECO:0007669"/>
    <property type="project" value="TreeGrafter"/>
</dbReference>
<dbReference type="Gene3D" id="3.40.640.10">
    <property type="entry name" value="Type I PLP-dependent aspartate aminotransferase-like (Major domain)"/>
    <property type="match status" value="1"/>
</dbReference>
<dbReference type="FunFam" id="3.90.1150.10:FF:000001">
    <property type="entry name" value="Aspartate aminotransferase"/>
    <property type="match status" value="1"/>
</dbReference>
<comment type="similarity">
    <text evidence="2">Belongs to the class-I pyridoxal-phosphate-dependent aminotransferase family.</text>
</comment>
<dbReference type="EC" id="2.6.1.57" evidence="8"/>
<dbReference type="FunFam" id="3.40.640.10:FF:000015">
    <property type="entry name" value="Aspartate aminotransferase"/>
    <property type="match status" value="1"/>
</dbReference>
<dbReference type="CDD" id="cd00609">
    <property type="entry name" value="AAT_like"/>
    <property type="match status" value="1"/>
</dbReference>
<evidence type="ECO:0000256" key="1">
    <source>
        <dbReference type="ARBA" id="ARBA00001933"/>
    </source>
</evidence>
<dbReference type="RefSeq" id="WP_013952715.1">
    <property type="nucleotide sequence ID" value="NC_015723.1"/>
</dbReference>
<dbReference type="PRINTS" id="PR00799">
    <property type="entry name" value="TRANSAMINASE"/>
</dbReference>
<dbReference type="Pfam" id="PF00155">
    <property type="entry name" value="Aminotran_1_2"/>
    <property type="match status" value="1"/>
</dbReference>
<gene>
    <name evidence="8" type="primary">tyrB</name>
    <name evidence="8" type="ordered locus">CNE_2c10400</name>
</gene>
<protein>
    <submittedName>
        <fullName evidence="8">Aromatic-amino-acid aminotransferase TyrB</fullName>
        <ecNumber evidence="8">2.6.1.57</ecNumber>
    </submittedName>
</protein>
<dbReference type="PANTHER" id="PTHR11879:SF37">
    <property type="entry name" value="AROMATIC-AMINO-ACID AMINOTRANSFERASE"/>
    <property type="match status" value="1"/>
</dbReference>